<name>X1RBH5_9ZZZZ</name>
<reference evidence="1" key="1">
    <citation type="journal article" date="2014" name="Front. Microbiol.">
        <title>High frequency of phylogenetically diverse reductive dehalogenase-homologous genes in deep subseafloor sedimentary metagenomes.</title>
        <authorList>
            <person name="Kawai M."/>
            <person name="Futagami T."/>
            <person name="Toyoda A."/>
            <person name="Takaki Y."/>
            <person name="Nishi S."/>
            <person name="Hori S."/>
            <person name="Arai W."/>
            <person name="Tsubouchi T."/>
            <person name="Morono Y."/>
            <person name="Uchiyama I."/>
            <person name="Ito T."/>
            <person name="Fujiyama A."/>
            <person name="Inagaki F."/>
            <person name="Takami H."/>
        </authorList>
    </citation>
    <scope>NUCLEOTIDE SEQUENCE</scope>
    <source>
        <strain evidence="1">Expedition CK06-06</strain>
    </source>
</reference>
<evidence type="ECO:0000313" key="1">
    <source>
        <dbReference type="EMBL" id="GAI60475.1"/>
    </source>
</evidence>
<evidence type="ECO:0008006" key="2">
    <source>
        <dbReference type="Google" id="ProtNLM"/>
    </source>
</evidence>
<sequence length="332" mass="37414">MVGLPNRGGKVAGFPLGSIAKKPATHLQAFSLSGGSPFEGVEEPTVSGYIGARGAKAHLYPQGANCVTAVLPPGKTDGTPQKPPQKDDLLGYLEYEATSPSKLKLTASQKNGRMCGSLALLGEDENGNRIAKRIVCGREWCENCRDISHRRRIARVLPRLFQIDEMGYLVITFPLKVRWLMRDPQVLALIGKKVRRLLRKRGYRKVYTRWHFFGEHGEKYHPHLNVLCDGGYLTPEELASLKDLICRKLLSPTMRKIGGSKMVIHYDYTQEAKRKVHWIKYVTKASFRDIEWDEALAHKLYGFHNGCFAGTWNDPPKWKLTGTDKKFNALLP</sequence>
<dbReference type="EMBL" id="BARW01000166">
    <property type="protein sequence ID" value="GAI60475.1"/>
    <property type="molecule type" value="Genomic_DNA"/>
</dbReference>
<gene>
    <name evidence="1" type="ORF">S12H4_00983</name>
</gene>
<comment type="caution">
    <text evidence="1">The sequence shown here is derived from an EMBL/GenBank/DDBJ whole genome shotgun (WGS) entry which is preliminary data.</text>
</comment>
<dbReference type="AlphaFoldDB" id="X1RBH5"/>
<protein>
    <recommendedName>
        <fullName evidence="2">Replication protein</fullName>
    </recommendedName>
</protein>
<accession>X1RBH5</accession>
<organism evidence="1">
    <name type="scientific">marine sediment metagenome</name>
    <dbReference type="NCBI Taxonomy" id="412755"/>
    <lineage>
        <taxon>unclassified sequences</taxon>
        <taxon>metagenomes</taxon>
        <taxon>ecological metagenomes</taxon>
    </lineage>
</organism>
<proteinExistence type="predicted"/>
<feature type="non-terminal residue" evidence="1">
    <location>
        <position position="332"/>
    </location>
</feature>